<evidence type="ECO:0000256" key="1">
    <source>
        <dbReference type="SAM" id="Coils"/>
    </source>
</evidence>
<dbReference type="EMBL" id="JANPWB010000014">
    <property type="protein sequence ID" value="KAJ1101388.1"/>
    <property type="molecule type" value="Genomic_DNA"/>
</dbReference>
<evidence type="ECO:0000313" key="3">
    <source>
        <dbReference type="Proteomes" id="UP001066276"/>
    </source>
</evidence>
<accession>A0AAV7MHH8</accession>
<proteinExistence type="predicted"/>
<gene>
    <name evidence="2" type="ORF">NDU88_006456</name>
</gene>
<keyword evidence="3" id="KW-1185">Reference proteome</keyword>
<organism evidence="2 3">
    <name type="scientific">Pleurodeles waltl</name>
    <name type="common">Iberian ribbed newt</name>
    <dbReference type="NCBI Taxonomy" id="8319"/>
    <lineage>
        <taxon>Eukaryota</taxon>
        <taxon>Metazoa</taxon>
        <taxon>Chordata</taxon>
        <taxon>Craniata</taxon>
        <taxon>Vertebrata</taxon>
        <taxon>Euteleostomi</taxon>
        <taxon>Amphibia</taxon>
        <taxon>Batrachia</taxon>
        <taxon>Caudata</taxon>
        <taxon>Salamandroidea</taxon>
        <taxon>Salamandridae</taxon>
        <taxon>Pleurodelinae</taxon>
        <taxon>Pleurodeles</taxon>
    </lineage>
</organism>
<feature type="coiled-coil region" evidence="1">
    <location>
        <begin position="119"/>
        <end position="166"/>
    </location>
</feature>
<sequence>MASSLEVRQKEKSSKLFSALMIDTKGKMDNFVNGGSELKLQLLHEKMEKLLRKEISKWWEIESLQKYIDVERVPRGLRIYTIPTYEDPDPDMLEEWAKNSKNSSLNMMKILIKYAIKDRKKILEEIEKVSTEIVSLTSEDAMEEFKKNLEKKLSSFEADIMSKKQRKF</sequence>
<keyword evidence="1" id="KW-0175">Coiled coil</keyword>
<dbReference type="Proteomes" id="UP001066276">
    <property type="component" value="Chromosome 10"/>
</dbReference>
<reference evidence="2" key="1">
    <citation type="journal article" date="2022" name="bioRxiv">
        <title>Sequencing and chromosome-scale assembly of the giantPleurodeles waltlgenome.</title>
        <authorList>
            <person name="Brown T."/>
            <person name="Elewa A."/>
            <person name="Iarovenko S."/>
            <person name="Subramanian E."/>
            <person name="Araus A.J."/>
            <person name="Petzold A."/>
            <person name="Susuki M."/>
            <person name="Suzuki K.-i.T."/>
            <person name="Hayashi T."/>
            <person name="Toyoda A."/>
            <person name="Oliveira C."/>
            <person name="Osipova E."/>
            <person name="Leigh N.D."/>
            <person name="Simon A."/>
            <person name="Yun M.H."/>
        </authorList>
    </citation>
    <scope>NUCLEOTIDE SEQUENCE</scope>
    <source>
        <strain evidence="2">20211129_DDA</strain>
        <tissue evidence="2">Liver</tissue>
    </source>
</reference>
<evidence type="ECO:0000313" key="2">
    <source>
        <dbReference type="EMBL" id="KAJ1101388.1"/>
    </source>
</evidence>
<comment type="caution">
    <text evidence="2">The sequence shown here is derived from an EMBL/GenBank/DDBJ whole genome shotgun (WGS) entry which is preliminary data.</text>
</comment>
<name>A0AAV7MHH8_PLEWA</name>
<dbReference type="AlphaFoldDB" id="A0AAV7MHH8"/>
<protein>
    <submittedName>
        <fullName evidence="2">Uncharacterized protein</fullName>
    </submittedName>
</protein>